<evidence type="ECO:0000256" key="1">
    <source>
        <dbReference type="SAM" id="MobiDB-lite"/>
    </source>
</evidence>
<keyword evidence="2" id="KW-0472">Membrane</keyword>
<sequence>QAYKKVHWKNIDVAASISSVPYRINFNCLPNSAGMGNKQPSLFLTLFFLAAFLTTVALSQRFTGELEPTYAPGSVLFISQPNSSTTVIAGDKTTIEWYQGRNYDGPIQLLLRRVDQASSEDEDNNPIQIDETRARNSPSFWVPPTNIEEGYYQLILRDLLPDTQNYSNNLNAASEVFDIKKNPSEENESTTRSGTVAPSTAIPSTGSDIAATSPSAARATKAGPSPAVLGAAIGGSLVSLLALLALALLLFKRRRAKRDVVVAAAMSGGGFVEKKVVNAPVMQGTQELDGTVSEIPRAYEMESTSVPPVELPTTR</sequence>
<feature type="region of interest" description="Disordered" evidence="1">
    <location>
        <begin position="179"/>
        <end position="222"/>
    </location>
</feature>
<proteinExistence type="predicted"/>
<dbReference type="AlphaFoldDB" id="A0A3N4HXT0"/>
<keyword evidence="2" id="KW-1133">Transmembrane helix</keyword>
<keyword evidence="2" id="KW-0812">Transmembrane</keyword>
<keyword evidence="4" id="KW-1185">Reference proteome</keyword>
<evidence type="ECO:0000256" key="2">
    <source>
        <dbReference type="SAM" id="Phobius"/>
    </source>
</evidence>
<feature type="transmembrane region" description="Helical" evidence="2">
    <location>
        <begin position="227"/>
        <end position="251"/>
    </location>
</feature>
<organism evidence="3 4">
    <name type="scientific">Ascobolus immersus RN42</name>
    <dbReference type="NCBI Taxonomy" id="1160509"/>
    <lineage>
        <taxon>Eukaryota</taxon>
        <taxon>Fungi</taxon>
        <taxon>Dikarya</taxon>
        <taxon>Ascomycota</taxon>
        <taxon>Pezizomycotina</taxon>
        <taxon>Pezizomycetes</taxon>
        <taxon>Pezizales</taxon>
        <taxon>Ascobolaceae</taxon>
        <taxon>Ascobolus</taxon>
    </lineage>
</organism>
<feature type="compositionally biased region" description="Polar residues" evidence="1">
    <location>
        <begin position="190"/>
        <end position="215"/>
    </location>
</feature>
<feature type="transmembrane region" description="Helical" evidence="2">
    <location>
        <begin position="41"/>
        <end position="59"/>
    </location>
</feature>
<reference evidence="3 4" key="1">
    <citation type="journal article" date="2018" name="Nat. Ecol. Evol.">
        <title>Pezizomycetes genomes reveal the molecular basis of ectomycorrhizal truffle lifestyle.</title>
        <authorList>
            <person name="Murat C."/>
            <person name="Payen T."/>
            <person name="Noel B."/>
            <person name="Kuo A."/>
            <person name="Morin E."/>
            <person name="Chen J."/>
            <person name="Kohler A."/>
            <person name="Krizsan K."/>
            <person name="Balestrini R."/>
            <person name="Da Silva C."/>
            <person name="Montanini B."/>
            <person name="Hainaut M."/>
            <person name="Levati E."/>
            <person name="Barry K.W."/>
            <person name="Belfiori B."/>
            <person name="Cichocki N."/>
            <person name="Clum A."/>
            <person name="Dockter R.B."/>
            <person name="Fauchery L."/>
            <person name="Guy J."/>
            <person name="Iotti M."/>
            <person name="Le Tacon F."/>
            <person name="Lindquist E.A."/>
            <person name="Lipzen A."/>
            <person name="Malagnac F."/>
            <person name="Mello A."/>
            <person name="Molinier V."/>
            <person name="Miyauchi S."/>
            <person name="Poulain J."/>
            <person name="Riccioni C."/>
            <person name="Rubini A."/>
            <person name="Sitrit Y."/>
            <person name="Splivallo R."/>
            <person name="Traeger S."/>
            <person name="Wang M."/>
            <person name="Zifcakova L."/>
            <person name="Wipf D."/>
            <person name="Zambonelli A."/>
            <person name="Paolocci F."/>
            <person name="Nowrousian M."/>
            <person name="Ottonello S."/>
            <person name="Baldrian P."/>
            <person name="Spatafora J.W."/>
            <person name="Henrissat B."/>
            <person name="Nagy L.G."/>
            <person name="Aury J.M."/>
            <person name="Wincker P."/>
            <person name="Grigoriev I.V."/>
            <person name="Bonfante P."/>
            <person name="Martin F.M."/>
        </authorList>
    </citation>
    <scope>NUCLEOTIDE SEQUENCE [LARGE SCALE GENOMIC DNA]</scope>
    <source>
        <strain evidence="3 4">RN42</strain>
    </source>
</reference>
<protein>
    <submittedName>
        <fullName evidence="3">Uncharacterized protein</fullName>
    </submittedName>
</protein>
<evidence type="ECO:0000313" key="4">
    <source>
        <dbReference type="Proteomes" id="UP000275078"/>
    </source>
</evidence>
<evidence type="ECO:0000313" key="3">
    <source>
        <dbReference type="EMBL" id="RPA78655.1"/>
    </source>
</evidence>
<dbReference type="Proteomes" id="UP000275078">
    <property type="component" value="Unassembled WGS sequence"/>
</dbReference>
<dbReference type="EMBL" id="ML119708">
    <property type="protein sequence ID" value="RPA78655.1"/>
    <property type="molecule type" value="Genomic_DNA"/>
</dbReference>
<feature type="non-terminal residue" evidence="3">
    <location>
        <position position="1"/>
    </location>
</feature>
<accession>A0A3N4HXT0</accession>
<name>A0A3N4HXT0_ASCIM</name>
<gene>
    <name evidence="3" type="ORF">BJ508DRAFT_152993</name>
</gene>